<evidence type="ECO:0000256" key="2">
    <source>
        <dbReference type="SAM" id="SignalP"/>
    </source>
</evidence>
<evidence type="ECO:0000256" key="1">
    <source>
        <dbReference type="ARBA" id="ARBA00005634"/>
    </source>
</evidence>
<dbReference type="Pfam" id="PF04389">
    <property type="entry name" value="Peptidase_M28"/>
    <property type="match status" value="1"/>
</dbReference>
<feature type="domain" description="Transferrin receptor-like dimerisation" evidence="4">
    <location>
        <begin position="605"/>
        <end position="717"/>
    </location>
</feature>
<dbReference type="Proteomes" id="UP000034680">
    <property type="component" value="Unassembled WGS sequence"/>
</dbReference>
<protein>
    <submittedName>
        <fullName evidence="6">Putative vacuolar protein sorting-associated protein 70</fullName>
    </submittedName>
</protein>
<dbReference type="CDD" id="cd08022">
    <property type="entry name" value="M28_PSMA_like"/>
    <property type="match status" value="1"/>
</dbReference>
<evidence type="ECO:0000313" key="7">
    <source>
        <dbReference type="Proteomes" id="UP000034680"/>
    </source>
</evidence>
<dbReference type="InterPro" id="IPR007484">
    <property type="entry name" value="Peptidase_M28"/>
</dbReference>
<dbReference type="InterPro" id="IPR007365">
    <property type="entry name" value="TFR-like_dimer_dom"/>
</dbReference>
<dbReference type="AlphaFoldDB" id="A0A0G2FS36"/>
<dbReference type="InterPro" id="IPR036757">
    <property type="entry name" value="TFR-like_dimer_dom_sf"/>
</dbReference>
<evidence type="ECO:0000259" key="4">
    <source>
        <dbReference type="Pfam" id="PF04253"/>
    </source>
</evidence>
<feature type="signal peptide" evidence="2">
    <location>
        <begin position="1"/>
        <end position="19"/>
    </location>
</feature>
<dbReference type="Gene3D" id="3.50.30.30">
    <property type="match status" value="1"/>
</dbReference>
<dbReference type="InterPro" id="IPR003137">
    <property type="entry name" value="PA_domain"/>
</dbReference>
<dbReference type="InterPro" id="IPR046450">
    <property type="entry name" value="PA_dom_sf"/>
</dbReference>
<dbReference type="Gene3D" id="1.20.930.40">
    <property type="entry name" value="Transferrin receptor-like, dimerisation domain"/>
    <property type="match status" value="1"/>
</dbReference>
<dbReference type="InterPro" id="IPR039373">
    <property type="entry name" value="Peptidase_M28B"/>
</dbReference>
<dbReference type="SUPFAM" id="SSF52025">
    <property type="entry name" value="PA domain"/>
    <property type="match status" value="1"/>
</dbReference>
<reference evidence="6 7" key="1">
    <citation type="submission" date="2015-05" db="EMBL/GenBank/DDBJ databases">
        <title>Distinctive expansion of gene families associated with plant cell wall degradation and secondary metabolism in the genomes of grapevine trunk pathogens.</title>
        <authorList>
            <person name="Lawrence D.P."/>
            <person name="Travadon R."/>
            <person name="Rolshausen P.E."/>
            <person name="Baumgartner K."/>
        </authorList>
    </citation>
    <scope>NUCLEOTIDE SEQUENCE [LARGE SCALE GENOMIC DNA]</scope>
    <source>
        <strain evidence="6">DA912</strain>
    </source>
</reference>
<keyword evidence="7" id="KW-1185">Reference proteome</keyword>
<feature type="domain" description="Peptidase M28" evidence="5">
    <location>
        <begin position="352"/>
        <end position="543"/>
    </location>
</feature>
<dbReference type="OrthoDB" id="5841748at2759"/>
<dbReference type="Gene3D" id="3.40.630.10">
    <property type="entry name" value="Zn peptidases"/>
    <property type="match status" value="1"/>
</dbReference>
<dbReference type="FunFam" id="3.40.630.10:FF:000101">
    <property type="entry name" value="N-acetylated alpha-linked acidic dipeptidase like 1"/>
    <property type="match status" value="1"/>
</dbReference>
<dbReference type="PROSITE" id="PS51257">
    <property type="entry name" value="PROKAR_LIPOPROTEIN"/>
    <property type="match status" value="1"/>
</dbReference>
<organism evidence="6 7">
    <name type="scientific">Diaporthe ampelina</name>
    <dbReference type="NCBI Taxonomy" id="1214573"/>
    <lineage>
        <taxon>Eukaryota</taxon>
        <taxon>Fungi</taxon>
        <taxon>Dikarya</taxon>
        <taxon>Ascomycota</taxon>
        <taxon>Pezizomycotina</taxon>
        <taxon>Sordariomycetes</taxon>
        <taxon>Sordariomycetidae</taxon>
        <taxon>Diaporthales</taxon>
        <taxon>Diaporthaceae</taxon>
        <taxon>Diaporthe</taxon>
    </lineage>
</organism>
<reference evidence="6 7" key="2">
    <citation type="submission" date="2015-05" db="EMBL/GenBank/DDBJ databases">
        <authorList>
            <person name="Morales-Cruz A."/>
            <person name="Amrine K.C."/>
            <person name="Cantu D."/>
        </authorList>
    </citation>
    <scope>NUCLEOTIDE SEQUENCE [LARGE SCALE GENOMIC DNA]</scope>
    <source>
        <strain evidence="6">DA912</strain>
    </source>
</reference>
<dbReference type="FunFam" id="3.50.30.30:FF:000008">
    <property type="entry name" value="Glutamate carboxypeptidase 2"/>
    <property type="match status" value="1"/>
</dbReference>
<dbReference type="Pfam" id="PF04253">
    <property type="entry name" value="TFR_dimer"/>
    <property type="match status" value="1"/>
</dbReference>
<feature type="domain" description="PA" evidence="3">
    <location>
        <begin position="161"/>
        <end position="239"/>
    </location>
</feature>
<dbReference type="STRING" id="1214573.A0A0G2FS36"/>
<evidence type="ECO:0000259" key="3">
    <source>
        <dbReference type="Pfam" id="PF02225"/>
    </source>
</evidence>
<evidence type="ECO:0000259" key="5">
    <source>
        <dbReference type="Pfam" id="PF04389"/>
    </source>
</evidence>
<feature type="chain" id="PRO_5002544347" evidence="2">
    <location>
        <begin position="20"/>
        <end position="721"/>
    </location>
</feature>
<dbReference type="SUPFAM" id="SSF53187">
    <property type="entry name" value="Zn-dependent exopeptidases"/>
    <property type="match status" value="1"/>
</dbReference>
<accession>A0A0G2FS36</accession>
<keyword evidence="2" id="KW-0732">Signal</keyword>
<dbReference type="Pfam" id="PF02225">
    <property type="entry name" value="PA"/>
    <property type="match status" value="1"/>
</dbReference>
<dbReference type="CDD" id="cd02121">
    <property type="entry name" value="PA_GCPII_like"/>
    <property type="match status" value="1"/>
</dbReference>
<name>A0A0G2FS36_9PEZI</name>
<dbReference type="EMBL" id="LCUC01000107">
    <property type="protein sequence ID" value="KKY36784.1"/>
    <property type="molecule type" value="Genomic_DNA"/>
</dbReference>
<evidence type="ECO:0000313" key="6">
    <source>
        <dbReference type="EMBL" id="KKY36784.1"/>
    </source>
</evidence>
<gene>
    <name evidence="6" type="ORF">UCDDA912_g03222</name>
</gene>
<dbReference type="PANTHER" id="PTHR10404">
    <property type="entry name" value="N-ACETYLATED-ALPHA-LINKED ACIDIC DIPEPTIDASE"/>
    <property type="match status" value="1"/>
</dbReference>
<comment type="similarity">
    <text evidence="1">Belongs to the peptidase M28 family. M28B subfamily.</text>
</comment>
<comment type="caution">
    <text evidence="6">The sequence shown here is derived from an EMBL/GenBank/DDBJ whole genome shotgun (WGS) entry which is preliminary data.</text>
</comment>
<dbReference type="GO" id="GO:0004180">
    <property type="term" value="F:carboxypeptidase activity"/>
    <property type="evidence" value="ECO:0007669"/>
    <property type="project" value="TreeGrafter"/>
</dbReference>
<proteinExistence type="inferred from homology"/>
<dbReference type="SUPFAM" id="SSF47672">
    <property type="entry name" value="Transferrin receptor-like dimerisation domain"/>
    <property type="match status" value="1"/>
</dbReference>
<dbReference type="PANTHER" id="PTHR10404:SF46">
    <property type="entry name" value="VACUOLAR PROTEIN SORTING-ASSOCIATED PROTEIN 70"/>
    <property type="match status" value="1"/>
</dbReference>
<sequence>MSRLLTSLVLLGSLAYACQRDWDALHRRIHQHHAHNKHAKRAEVEYPPALTETETILVNSFDNKSLSDWSYYYTHGDHLGSHNKSMAEWTAQKWKDAGFDSWLAEYPIWYTYPEHSSLTLIRADGTTHQANLVEDVLAEDDTSSYPNLIPAYHAMSGSGNVTAEYVYVGRGTRADFQVLIDAGIDLEGKIAMANYGGIYRGTKVKNAQDNGMSGCIIFTDPLDDGEVTEENGYEAYPNGPARNPSSIQRGSVRFSSLYSGDPSTVGWASAPDSPRGNTSLYNPSIPSIPISMKDALPLLTTLQGHGVTAKEANRSGWVGGFGNITYDSGPAPDVLVNMDHLMHESIEPVWDVIGVINGTNPDEVVLVGNHRDAWIIGGAADPNSGSAVLIELANAFGKLLEKGWKPRRTISILGSWDAEEFGLQGSTEWVESHLPWLQTTAVAYLNLDVAVSGPRSAFSGSGEIQTFVVEQMKKILFPQNWGNFPTLYDMWYNVTEGEISPLGSGSDYASFYQNGIACIDIGSDGGKTDPIYHYHSNYDSYNWMSKFGDPGFQVHTAVGQWLTLILYHIADDPLIPWDLPNAASVLSAYLAELNETVADSDFPELDISPIAAAITEFTKQAENIAKVAQTAVSFNDSVIVEVVNSKYRDFSRGFASAGGLPGRETFKNVISAPGIDNGYGADVYPAVTDNINAGDKEAAAEWVDKTAKAVLRAAEILSRKL</sequence>